<dbReference type="Gene3D" id="3.40.980.10">
    <property type="entry name" value="MoaB/Mog-like domain"/>
    <property type="match status" value="1"/>
</dbReference>
<feature type="domain" description="MoaB/Mog" evidence="1">
    <location>
        <begin position="11"/>
        <end position="174"/>
    </location>
</feature>
<dbReference type="InterPro" id="IPR001453">
    <property type="entry name" value="MoaB/Mog_dom"/>
</dbReference>
<dbReference type="InterPro" id="IPR050101">
    <property type="entry name" value="CinA"/>
</dbReference>
<dbReference type="Proteomes" id="UP000470384">
    <property type="component" value="Unassembled WGS sequence"/>
</dbReference>
<name>A0A845QFY3_9HYPH</name>
<keyword evidence="3" id="KW-1185">Reference proteome</keyword>
<dbReference type="PANTHER" id="PTHR13939">
    <property type="entry name" value="NICOTINAMIDE-NUCLEOTIDE AMIDOHYDROLASE PNCC"/>
    <property type="match status" value="1"/>
</dbReference>
<dbReference type="EMBL" id="WXYQ01000012">
    <property type="protein sequence ID" value="NBG96940.1"/>
    <property type="molecule type" value="Genomic_DNA"/>
</dbReference>
<dbReference type="InterPro" id="IPR036425">
    <property type="entry name" value="MoaB/Mog-like_dom_sf"/>
</dbReference>
<dbReference type="Pfam" id="PF00994">
    <property type="entry name" value="MoCF_biosynth"/>
    <property type="match status" value="1"/>
</dbReference>
<evidence type="ECO:0000259" key="1">
    <source>
        <dbReference type="SMART" id="SM00852"/>
    </source>
</evidence>
<dbReference type="PANTHER" id="PTHR13939:SF0">
    <property type="entry name" value="NMN AMIDOHYDROLASE-LIKE PROTEIN YFAY"/>
    <property type="match status" value="1"/>
</dbReference>
<evidence type="ECO:0000313" key="2">
    <source>
        <dbReference type="EMBL" id="NBG96940.1"/>
    </source>
</evidence>
<dbReference type="RefSeq" id="WP_160588930.1">
    <property type="nucleotide sequence ID" value="NZ_BMHN01000001.1"/>
</dbReference>
<organism evidence="2 3">
    <name type="scientific">Pyruvatibacter mobilis</name>
    <dbReference type="NCBI Taxonomy" id="1712261"/>
    <lineage>
        <taxon>Bacteria</taxon>
        <taxon>Pseudomonadati</taxon>
        <taxon>Pseudomonadota</taxon>
        <taxon>Alphaproteobacteria</taxon>
        <taxon>Hyphomicrobiales</taxon>
        <taxon>Parvibaculaceae</taxon>
        <taxon>Pyruvatibacter</taxon>
    </lineage>
</organism>
<dbReference type="OrthoDB" id="9801454at2"/>
<comment type="caution">
    <text evidence="2">The sequence shown here is derived from an EMBL/GenBank/DDBJ whole genome shotgun (WGS) entry which is preliminary data.</text>
</comment>
<sequence>MSDTDKKVTAAVIMIGDEILSGRTQDKNLNFIATWLGERGIRVMEARVVPDIEDEIVDAVNTLRAKFDYVFTSGGIGPTHDDITADSIAKAFGVPIGHHPEAMARLTAHYEAQGIEFNEARQRMARIPDTATLIDNPVSKAPGFQIGNVFVMAGIPSVMQAMITGIEDRLTGGARMLACSVAGQIAEGMVAGPLGALQEKYPAVSMGSYPYYKDGTFGANLVFRSTDPALLEAVKQEAVEMVRSLGVEPVIGDGT</sequence>
<gene>
    <name evidence="2" type="ORF">GTQ45_14470</name>
</gene>
<dbReference type="Pfam" id="PF24102">
    <property type="entry name" value="FLAD1_M"/>
    <property type="match status" value="1"/>
</dbReference>
<reference evidence="2 3" key="1">
    <citation type="journal article" date="2016" name="Int. J. Syst. Evol. Microbiol.">
        <title>Pyruvatibacter mobilis gen. nov., sp. nov., a marine bacterium from the culture broth of Picochlorum sp. 122.</title>
        <authorList>
            <person name="Wang G."/>
            <person name="Tang M."/>
            <person name="Wu H."/>
            <person name="Dai S."/>
            <person name="Li T."/>
            <person name="Chen C."/>
            <person name="He H."/>
            <person name="Fan J."/>
            <person name="Xiang W."/>
            <person name="Li X."/>
        </authorList>
    </citation>
    <scope>NUCLEOTIDE SEQUENCE [LARGE SCALE GENOMIC DNA]</scope>
    <source>
        <strain evidence="2 3">GYP-11</strain>
    </source>
</reference>
<accession>A0A845QFY3</accession>
<proteinExistence type="predicted"/>
<protein>
    <submittedName>
        <fullName evidence="2">Competence/damage-inducible protein A</fullName>
    </submittedName>
</protein>
<dbReference type="SMART" id="SM00852">
    <property type="entry name" value="MoCF_biosynth"/>
    <property type="match status" value="1"/>
</dbReference>
<dbReference type="AlphaFoldDB" id="A0A845QFY3"/>
<dbReference type="CDD" id="cd00885">
    <property type="entry name" value="cinA"/>
    <property type="match status" value="1"/>
</dbReference>
<dbReference type="GeneID" id="300654216"/>
<dbReference type="SUPFAM" id="SSF53218">
    <property type="entry name" value="Molybdenum cofactor biosynthesis proteins"/>
    <property type="match status" value="1"/>
</dbReference>
<evidence type="ECO:0000313" key="3">
    <source>
        <dbReference type="Proteomes" id="UP000470384"/>
    </source>
</evidence>
<dbReference type="InterPro" id="IPR056596">
    <property type="entry name" value="FLAD1_M"/>
</dbReference>